<keyword evidence="5" id="KW-0997">Cell inner membrane</keyword>
<feature type="domain" description="General secretion pathway GspH" evidence="12">
    <location>
        <begin position="107"/>
        <end position="223"/>
    </location>
</feature>
<evidence type="ECO:0000256" key="3">
    <source>
        <dbReference type="ARBA" id="ARBA00022475"/>
    </source>
</evidence>
<comment type="subcellular location">
    <subcellularLocation>
        <location evidence="1">Cell inner membrane</location>
        <topology evidence="1">Single-pass membrane protein</topology>
    </subcellularLocation>
</comment>
<evidence type="ECO:0000256" key="9">
    <source>
        <dbReference type="ARBA" id="ARBA00025772"/>
    </source>
</evidence>
<keyword evidence="14" id="KW-1185">Reference proteome</keyword>
<keyword evidence="3" id="KW-1003">Cell membrane</keyword>
<evidence type="ECO:0000256" key="5">
    <source>
        <dbReference type="ARBA" id="ARBA00022519"/>
    </source>
</evidence>
<protein>
    <recommendedName>
        <fullName evidence="2">Type II secretion system protein H</fullName>
    </recommendedName>
    <alternativeName>
        <fullName evidence="10">General secretion pathway protein H</fullName>
    </alternativeName>
</protein>
<evidence type="ECO:0000313" key="14">
    <source>
        <dbReference type="Proteomes" id="UP001549184"/>
    </source>
</evidence>
<name>A0ABV2JUI6_9GAMM</name>
<evidence type="ECO:0000256" key="2">
    <source>
        <dbReference type="ARBA" id="ARBA00021549"/>
    </source>
</evidence>
<gene>
    <name evidence="13" type="ORF">ABIC75_001115</name>
</gene>
<dbReference type="EMBL" id="JBEPMU010000001">
    <property type="protein sequence ID" value="MET3651413.1"/>
    <property type="molecule type" value="Genomic_DNA"/>
</dbReference>
<dbReference type="PROSITE" id="PS00409">
    <property type="entry name" value="PROKAR_NTER_METHYL"/>
    <property type="match status" value="1"/>
</dbReference>
<evidence type="ECO:0000256" key="8">
    <source>
        <dbReference type="ARBA" id="ARBA00023136"/>
    </source>
</evidence>
<keyword evidence="7 11" id="KW-1133">Transmembrane helix</keyword>
<comment type="caution">
    <text evidence="13">The sequence shown here is derived from an EMBL/GenBank/DDBJ whole genome shotgun (WGS) entry which is preliminary data.</text>
</comment>
<organism evidence="13 14">
    <name type="scientific">Dyella japonica</name>
    <dbReference type="NCBI Taxonomy" id="231455"/>
    <lineage>
        <taxon>Bacteria</taxon>
        <taxon>Pseudomonadati</taxon>
        <taxon>Pseudomonadota</taxon>
        <taxon>Gammaproteobacteria</taxon>
        <taxon>Lysobacterales</taxon>
        <taxon>Rhodanobacteraceae</taxon>
        <taxon>Dyella</taxon>
    </lineage>
</organism>
<dbReference type="SUPFAM" id="SSF54523">
    <property type="entry name" value="Pili subunits"/>
    <property type="match status" value="1"/>
</dbReference>
<dbReference type="InterPro" id="IPR022346">
    <property type="entry name" value="T2SS_GspH"/>
</dbReference>
<proteinExistence type="inferred from homology"/>
<sequence length="242" mass="25513">MKGFDRHSVISCGRHQQVLAVYRTVHTARRRKTLRYSPTEIACPRSQGRGRAMYVEAMRQPACAGGRGRGFTLVELLVTLAVLVVLMAVAVPSFRSITLSNRLTTNANELVGAIQTARMEAIKRNARTQFCSNSETSNTTDTLGGACASAAGAVVALSGANAVLVRESNLSLSGNVQLHGDVTALRFSAQGIAHATSSSAPYTGTVADLCTTALSGDNHRVIRMAAGSVLQTDTETSSECSP</sequence>
<evidence type="ECO:0000256" key="6">
    <source>
        <dbReference type="ARBA" id="ARBA00022692"/>
    </source>
</evidence>
<dbReference type="Pfam" id="PF12019">
    <property type="entry name" value="GspH"/>
    <property type="match status" value="1"/>
</dbReference>
<dbReference type="Pfam" id="PF07963">
    <property type="entry name" value="N_methyl"/>
    <property type="match status" value="1"/>
</dbReference>
<accession>A0ABV2JUI6</accession>
<dbReference type="NCBIfam" id="TIGR02532">
    <property type="entry name" value="IV_pilin_GFxxxE"/>
    <property type="match status" value="1"/>
</dbReference>
<evidence type="ECO:0000256" key="7">
    <source>
        <dbReference type="ARBA" id="ARBA00022989"/>
    </source>
</evidence>
<dbReference type="InterPro" id="IPR012902">
    <property type="entry name" value="N_methyl_site"/>
</dbReference>
<dbReference type="Gene3D" id="3.30.700.10">
    <property type="entry name" value="Glycoprotein, Type 4 Pilin"/>
    <property type="match status" value="1"/>
</dbReference>
<comment type="similarity">
    <text evidence="9">Belongs to the GSP H family.</text>
</comment>
<keyword evidence="8 11" id="KW-0472">Membrane</keyword>
<evidence type="ECO:0000256" key="11">
    <source>
        <dbReference type="SAM" id="Phobius"/>
    </source>
</evidence>
<feature type="transmembrane region" description="Helical" evidence="11">
    <location>
        <begin position="76"/>
        <end position="94"/>
    </location>
</feature>
<dbReference type="Proteomes" id="UP001549184">
    <property type="component" value="Unassembled WGS sequence"/>
</dbReference>
<evidence type="ECO:0000256" key="4">
    <source>
        <dbReference type="ARBA" id="ARBA00022481"/>
    </source>
</evidence>
<dbReference type="InterPro" id="IPR045584">
    <property type="entry name" value="Pilin-like"/>
</dbReference>
<evidence type="ECO:0000256" key="10">
    <source>
        <dbReference type="ARBA" id="ARBA00030775"/>
    </source>
</evidence>
<evidence type="ECO:0000313" key="13">
    <source>
        <dbReference type="EMBL" id="MET3651413.1"/>
    </source>
</evidence>
<keyword evidence="4" id="KW-0488">Methylation</keyword>
<dbReference type="RefSeq" id="WP_354012849.1">
    <property type="nucleotide sequence ID" value="NZ_JBEPMU010000001.1"/>
</dbReference>
<keyword evidence="6 11" id="KW-0812">Transmembrane</keyword>
<reference evidence="13 14" key="1">
    <citation type="submission" date="2024-06" db="EMBL/GenBank/DDBJ databases">
        <title>Sorghum-associated microbial communities from plants grown in Nebraska, USA.</title>
        <authorList>
            <person name="Schachtman D."/>
        </authorList>
    </citation>
    <scope>NUCLEOTIDE SEQUENCE [LARGE SCALE GENOMIC DNA]</scope>
    <source>
        <strain evidence="13 14">1073</strain>
    </source>
</reference>
<evidence type="ECO:0000256" key="1">
    <source>
        <dbReference type="ARBA" id="ARBA00004377"/>
    </source>
</evidence>
<evidence type="ECO:0000259" key="12">
    <source>
        <dbReference type="Pfam" id="PF12019"/>
    </source>
</evidence>